<organism evidence="2 3">
    <name type="scientific">Musa troglodytarum</name>
    <name type="common">fe'i banana</name>
    <dbReference type="NCBI Taxonomy" id="320322"/>
    <lineage>
        <taxon>Eukaryota</taxon>
        <taxon>Viridiplantae</taxon>
        <taxon>Streptophyta</taxon>
        <taxon>Embryophyta</taxon>
        <taxon>Tracheophyta</taxon>
        <taxon>Spermatophyta</taxon>
        <taxon>Magnoliopsida</taxon>
        <taxon>Liliopsida</taxon>
        <taxon>Zingiberales</taxon>
        <taxon>Musaceae</taxon>
        <taxon>Musa</taxon>
    </lineage>
</organism>
<keyword evidence="1" id="KW-0472">Membrane</keyword>
<evidence type="ECO:0000256" key="1">
    <source>
        <dbReference type="SAM" id="Phobius"/>
    </source>
</evidence>
<dbReference type="AlphaFoldDB" id="A0A9E7J9R1"/>
<evidence type="ECO:0000313" key="2">
    <source>
        <dbReference type="EMBL" id="URD73021.1"/>
    </source>
</evidence>
<reference evidence="2" key="1">
    <citation type="submission" date="2022-05" db="EMBL/GenBank/DDBJ databases">
        <title>The Musa troglodytarum L. genome provides insights into the mechanism of non-climacteric behaviour and enrichment of carotenoids.</title>
        <authorList>
            <person name="Wang J."/>
        </authorList>
    </citation>
    <scope>NUCLEOTIDE SEQUENCE</scope>
    <source>
        <tissue evidence="2">Leaf</tissue>
    </source>
</reference>
<protein>
    <submittedName>
        <fullName evidence="2">Uncharacterized protein</fullName>
    </submittedName>
</protein>
<keyword evidence="3" id="KW-1185">Reference proteome</keyword>
<dbReference type="EMBL" id="CP097502">
    <property type="protein sequence ID" value="URD73021.1"/>
    <property type="molecule type" value="Genomic_DNA"/>
</dbReference>
<accession>A0A9E7J9R1</accession>
<sequence length="132" mass="15522">PRNCRVYRRVGKFFIWRTHRRKKTENYIYSLAKYFCSFLYSFSFNADTEKLSDSSVPVLKVIFPEERSSMNTSTTVSHRSSSLVFTPVIFFILRSSTKAAISVAYETCCLIFLIVCSFFFFWINHMNPAARF</sequence>
<name>A0A9E7J9R1_9LILI</name>
<dbReference type="Proteomes" id="UP001055439">
    <property type="component" value="Chromosome 1"/>
</dbReference>
<gene>
    <name evidence="2" type="ORF">MUK42_33749</name>
</gene>
<proteinExistence type="predicted"/>
<feature type="non-terminal residue" evidence="2">
    <location>
        <position position="1"/>
    </location>
</feature>
<evidence type="ECO:0000313" key="3">
    <source>
        <dbReference type="Proteomes" id="UP001055439"/>
    </source>
</evidence>
<keyword evidence="1" id="KW-1133">Transmembrane helix</keyword>
<dbReference type="OrthoDB" id="10605737at2759"/>
<feature type="transmembrane region" description="Helical" evidence="1">
    <location>
        <begin position="100"/>
        <end position="123"/>
    </location>
</feature>
<keyword evidence="1" id="KW-0812">Transmembrane</keyword>
<feature type="transmembrane region" description="Helical" evidence="1">
    <location>
        <begin position="27"/>
        <end position="46"/>
    </location>
</feature>